<feature type="signal peptide" evidence="1">
    <location>
        <begin position="1"/>
        <end position="42"/>
    </location>
</feature>
<gene>
    <name evidence="3" type="ORF">ACFPJ6_08075</name>
</gene>
<feature type="domain" description="ARB-07466-like C-terminal" evidence="2">
    <location>
        <begin position="79"/>
        <end position="184"/>
    </location>
</feature>
<keyword evidence="4" id="KW-1185">Reference proteome</keyword>
<organism evidence="3 4">
    <name type="scientific">Aquipuribacter nitratireducens</name>
    <dbReference type="NCBI Taxonomy" id="650104"/>
    <lineage>
        <taxon>Bacteria</taxon>
        <taxon>Bacillati</taxon>
        <taxon>Actinomycetota</taxon>
        <taxon>Actinomycetes</taxon>
        <taxon>Micrococcales</taxon>
        <taxon>Intrasporangiaceae</taxon>
        <taxon>Aquipuribacter</taxon>
    </lineage>
</organism>
<proteinExistence type="predicted"/>
<dbReference type="RefSeq" id="WP_340267709.1">
    <property type="nucleotide sequence ID" value="NZ_JBBEOG010000002.1"/>
</dbReference>
<keyword evidence="1" id="KW-0732">Signal</keyword>
<protein>
    <recommendedName>
        <fullName evidence="2">ARB-07466-like C-terminal domain-containing protein</fullName>
    </recommendedName>
</protein>
<reference evidence="4" key="1">
    <citation type="journal article" date="2019" name="Int. J. Syst. Evol. Microbiol.">
        <title>The Global Catalogue of Microorganisms (GCM) 10K type strain sequencing project: providing services to taxonomists for standard genome sequencing and annotation.</title>
        <authorList>
            <consortium name="The Broad Institute Genomics Platform"/>
            <consortium name="The Broad Institute Genome Sequencing Center for Infectious Disease"/>
            <person name="Wu L."/>
            <person name="Ma J."/>
        </authorList>
    </citation>
    <scope>NUCLEOTIDE SEQUENCE [LARGE SCALE GENOMIC DNA]</scope>
    <source>
        <strain evidence="4">CCUG 43114</strain>
    </source>
</reference>
<accession>A0ABW0GM65</accession>
<dbReference type="Proteomes" id="UP001596122">
    <property type="component" value="Unassembled WGS sequence"/>
</dbReference>
<evidence type="ECO:0000256" key="1">
    <source>
        <dbReference type="SAM" id="SignalP"/>
    </source>
</evidence>
<dbReference type="EMBL" id="JBHSLD010000007">
    <property type="protein sequence ID" value="MFC5380744.1"/>
    <property type="molecule type" value="Genomic_DNA"/>
</dbReference>
<comment type="caution">
    <text evidence="3">The sequence shown here is derived from an EMBL/GenBank/DDBJ whole genome shotgun (WGS) entry which is preliminary data.</text>
</comment>
<name>A0ABW0GM65_9MICO</name>
<sequence>MRNDTHPTTRTTVTTRLRRSRALLAVTLAGLLVLGGSAAATAATPVPKPSVPYGSRTPDRAPGYQGQVTCMPFESRGAKALRDLLRRTYGANSGGILRPCASGGRSEHKEGRAYDWMLDASRPADRAKADAFLGWLTAKDASGVAGGNAQRLGVQYVIWDTRWWNTWTKRWQPYTGAVPHTDHVHMSLTWDGAYKRTSFWDGWAVARIDHGPCVATEGMLAPRYTAPNYTPCPRPRPAG</sequence>
<evidence type="ECO:0000313" key="3">
    <source>
        <dbReference type="EMBL" id="MFC5380744.1"/>
    </source>
</evidence>
<dbReference type="Pfam" id="PF26571">
    <property type="entry name" value="VldE"/>
    <property type="match status" value="1"/>
</dbReference>
<feature type="chain" id="PRO_5046556973" description="ARB-07466-like C-terminal domain-containing protein" evidence="1">
    <location>
        <begin position="43"/>
        <end position="239"/>
    </location>
</feature>
<evidence type="ECO:0000259" key="2">
    <source>
        <dbReference type="Pfam" id="PF26571"/>
    </source>
</evidence>
<evidence type="ECO:0000313" key="4">
    <source>
        <dbReference type="Proteomes" id="UP001596122"/>
    </source>
</evidence>
<dbReference type="InterPro" id="IPR058593">
    <property type="entry name" value="ARB_07466-like_C"/>
</dbReference>